<dbReference type="PANTHER" id="PTHR43385:SF1">
    <property type="entry name" value="RIBOFLAVIN TRANSPORTER RIBJ"/>
    <property type="match status" value="1"/>
</dbReference>
<feature type="transmembrane region" description="Helical" evidence="7">
    <location>
        <begin position="301"/>
        <end position="319"/>
    </location>
</feature>
<accession>A0ABY6WPR9</accession>
<evidence type="ECO:0000256" key="2">
    <source>
        <dbReference type="ARBA" id="ARBA00022448"/>
    </source>
</evidence>
<dbReference type="Proteomes" id="UP000361468">
    <property type="component" value="Unassembled WGS sequence"/>
</dbReference>
<evidence type="ECO:0000256" key="6">
    <source>
        <dbReference type="SAM" id="MobiDB-lite"/>
    </source>
</evidence>
<evidence type="ECO:0000256" key="4">
    <source>
        <dbReference type="ARBA" id="ARBA00022989"/>
    </source>
</evidence>
<evidence type="ECO:0000256" key="3">
    <source>
        <dbReference type="ARBA" id="ARBA00022692"/>
    </source>
</evidence>
<dbReference type="InterPro" id="IPR052983">
    <property type="entry name" value="MFS_Riboflavin_Transporter"/>
</dbReference>
<dbReference type="InterPro" id="IPR036259">
    <property type="entry name" value="MFS_trans_sf"/>
</dbReference>
<feature type="transmembrane region" description="Helical" evidence="7">
    <location>
        <begin position="26"/>
        <end position="47"/>
    </location>
</feature>
<dbReference type="PANTHER" id="PTHR43385">
    <property type="entry name" value="RIBOFLAVIN TRANSPORTER RIBJ"/>
    <property type="match status" value="1"/>
</dbReference>
<dbReference type="Pfam" id="PF07690">
    <property type="entry name" value="MFS_1"/>
    <property type="match status" value="1"/>
</dbReference>
<evidence type="ECO:0000256" key="7">
    <source>
        <dbReference type="SAM" id="Phobius"/>
    </source>
</evidence>
<reference evidence="8 9" key="1">
    <citation type="submission" date="2019-08" db="EMBL/GenBank/DDBJ databases">
        <authorList>
            <person name="Peeters C."/>
        </authorList>
    </citation>
    <scope>NUCLEOTIDE SEQUENCE [LARGE SCALE GENOMIC DNA]</scope>
    <source>
        <strain evidence="8 9">LMG 31119</strain>
    </source>
</reference>
<feature type="transmembrane region" description="Helical" evidence="7">
    <location>
        <begin position="184"/>
        <end position="204"/>
    </location>
</feature>
<keyword evidence="2" id="KW-0813">Transport</keyword>
<dbReference type="Gene3D" id="1.20.1250.20">
    <property type="entry name" value="MFS general substrate transporter like domains"/>
    <property type="match status" value="1"/>
</dbReference>
<dbReference type="InterPro" id="IPR011701">
    <property type="entry name" value="MFS"/>
</dbReference>
<organism evidence="8 9">
    <name type="scientific">Pandoraea pnomenusa</name>
    <dbReference type="NCBI Taxonomy" id="93220"/>
    <lineage>
        <taxon>Bacteria</taxon>
        <taxon>Pseudomonadati</taxon>
        <taxon>Pseudomonadota</taxon>
        <taxon>Betaproteobacteria</taxon>
        <taxon>Burkholderiales</taxon>
        <taxon>Burkholderiaceae</taxon>
        <taxon>Pandoraea</taxon>
    </lineage>
</organism>
<feature type="transmembrane region" description="Helical" evidence="7">
    <location>
        <begin position="325"/>
        <end position="344"/>
    </location>
</feature>
<feature type="transmembrane region" description="Helical" evidence="7">
    <location>
        <begin position="270"/>
        <end position="289"/>
    </location>
</feature>
<feature type="transmembrane region" description="Helical" evidence="7">
    <location>
        <begin position="364"/>
        <end position="383"/>
    </location>
</feature>
<feature type="region of interest" description="Disordered" evidence="6">
    <location>
        <begin position="1"/>
        <end position="21"/>
    </location>
</feature>
<feature type="transmembrane region" description="Helical" evidence="7">
    <location>
        <begin position="236"/>
        <end position="258"/>
    </location>
</feature>
<keyword evidence="5 7" id="KW-0472">Membrane</keyword>
<dbReference type="SUPFAM" id="SSF103473">
    <property type="entry name" value="MFS general substrate transporter"/>
    <property type="match status" value="1"/>
</dbReference>
<feature type="transmembrane region" description="Helical" evidence="7">
    <location>
        <begin position="119"/>
        <end position="142"/>
    </location>
</feature>
<dbReference type="CDD" id="cd17355">
    <property type="entry name" value="MFS_YcxA_like"/>
    <property type="match status" value="1"/>
</dbReference>
<sequence length="433" mass="46190">MERNESSSQLTQPASSPSTTKEENGLAATWALALAQLVSWGSVYYGFSLFVVPMEQAMGWTRTDTNAALSFGLLVSGLAAFPLGTWIDHGHGRRIMVLGSVLSSAMLLLWSQAHSLVTLFVVWGGLGISMAATLYDPVFAIVTRDYPRTFRAKITLITLVAGFASTVFIPLTQGFVDWFGWRGALIALASLNLAIALPIHLFAIRSHSSGGSTSNQRALVREANKASTKRALKSPVFWALAACFTAYYATFAALTFHLVPLMVERHVSHAVILTTMAIIGPAQVIARAAWFATGRNVKPSIIGLIVTTVFPVSVVVLLLAGSSPYALALFALLYGGANGMMTILRGTIVQDLMWTEGYGGISGLLSMPSNIAKGIAPISAAAIWSVQQRYLPVEWVVLAVSLMSAVAFAFAVYFARGAHAPKHAHSPSAVSAE</sequence>
<evidence type="ECO:0000256" key="1">
    <source>
        <dbReference type="ARBA" id="ARBA00004141"/>
    </source>
</evidence>
<feature type="transmembrane region" description="Helical" evidence="7">
    <location>
        <begin position="154"/>
        <end position="172"/>
    </location>
</feature>
<name>A0ABY6WPR9_9BURK</name>
<feature type="transmembrane region" description="Helical" evidence="7">
    <location>
        <begin position="67"/>
        <end position="87"/>
    </location>
</feature>
<keyword evidence="4 7" id="KW-1133">Transmembrane helix</keyword>
<feature type="compositionally biased region" description="Polar residues" evidence="6">
    <location>
        <begin position="1"/>
        <end position="19"/>
    </location>
</feature>
<gene>
    <name evidence="8" type="ORF">PPN31119_02872</name>
</gene>
<comment type="subcellular location">
    <subcellularLocation>
        <location evidence="1">Membrane</location>
        <topology evidence="1">Multi-pass membrane protein</topology>
    </subcellularLocation>
</comment>
<keyword evidence="9" id="KW-1185">Reference proteome</keyword>
<evidence type="ECO:0000313" key="8">
    <source>
        <dbReference type="EMBL" id="VVE68188.1"/>
    </source>
</evidence>
<proteinExistence type="predicted"/>
<feature type="transmembrane region" description="Helical" evidence="7">
    <location>
        <begin position="395"/>
        <end position="415"/>
    </location>
</feature>
<comment type="caution">
    <text evidence="8">The sequence shown here is derived from an EMBL/GenBank/DDBJ whole genome shotgun (WGS) entry which is preliminary data.</text>
</comment>
<protein>
    <submittedName>
        <fullName evidence="8">MFS transporter</fullName>
    </submittedName>
</protein>
<dbReference type="EMBL" id="CABPSO010000008">
    <property type="protein sequence ID" value="VVE68188.1"/>
    <property type="molecule type" value="Genomic_DNA"/>
</dbReference>
<evidence type="ECO:0000256" key="5">
    <source>
        <dbReference type="ARBA" id="ARBA00023136"/>
    </source>
</evidence>
<evidence type="ECO:0000313" key="9">
    <source>
        <dbReference type="Proteomes" id="UP000361468"/>
    </source>
</evidence>
<keyword evidence="3 7" id="KW-0812">Transmembrane</keyword>
<dbReference type="RefSeq" id="WP_150646287.1">
    <property type="nucleotide sequence ID" value="NZ_CABPSO010000008.1"/>
</dbReference>